<dbReference type="InterPro" id="IPR003593">
    <property type="entry name" value="AAA+_ATPase"/>
</dbReference>
<protein>
    <submittedName>
        <fullName evidence="5">ATP-binding cassette domain-containing protein</fullName>
    </submittedName>
</protein>
<dbReference type="PANTHER" id="PTHR42711:SF1">
    <property type="entry name" value="ABC-TRANSPORT PROTEIN, ATP-BINDING COMPONENT"/>
    <property type="match status" value="1"/>
</dbReference>
<evidence type="ECO:0000259" key="4">
    <source>
        <dbReference type="PROSITE" id="PS50893"/>
    </source>
</evidence>
<evidence type="ECO:0000313" key="6">
    <source>
        <dbReference type="Proteomes" id="UP000649075"/>
    </source>
</evidence>
<feature type="domain" description="ABC transporter" evidence="4">
    <location>
        <begin position="25"/>
        <end position="258"/>
    </location>
</feature>
<dbReference type="GO" id="GO:0005524">
    <property type="term" value="F:ATP binding"/>
    <property type="evidence" value="ECO:0007669"/>
    <property type="project" value="UniProtKB-KW"/>
</dbReference>
<dbReference type="Pfam" id="PF00005">
    <property type="entry name" value="ABC_tran"/>
    <property type="match status" value="1"/>
</dbReference>
<dbReference type="InterPro" id="IPR027417">
    <property type="entry name" value="P-loop_NTPase"/>
</dbReference>
<dbReference type="Proteomes" id="UP000649075">
    <property type="component" value="Unassembled WGS sequence"/>
</dbReference>
<sequence>MENIIEITNVRKIYRTYQKKSGLKNMIKNIIYPDFKDFIAVDDMSFCIRKGDIVGYIGPNGAGKSTTIKMLTGILMPNSGMIKVFGKNPLKYRKENSKHIGVVFGQKSQLWWDIPAIESLELLKEIYKVPDCDFKDRVEKYSDMLQVKEFLNLPVRQMSLGQRMKCDLIAALIHDPSILFLDEPTIGLDVATKDRLREFILELNRTKKVTVFLTTHDMQDVEKLCNRVILINHGRMLYDGDLESVKEKYIRYRNLKVVFNKTYSIDELKFLKDFQDLRIQNLDDKTMLIQYNYKLYSVTDIVSCLLKNTEVADFSIKDLEIEDVIKEVC</sequence>
<keyword evidence="6" id="KW-1185">Reference proteome</keyword>
<proteinExistence type="predicted"/>
<keyword evidence="2" id="KW-0547">Nucleotide-binding</keyword>
<dbReference type="SMART" id="SM00382">
    <property type="entry name" value="AAA"/>
    <property type="match status" value="1"/>
</dbReference>
<keyword evidence="3 5" id="KW-0067">ATP-binding</keyword>
<dbReference type="PROSITE" id="PS50893">
    <property type="entry name" value="ABC_TRANSPORTER_2"/>
    <property type="match status" value="1"/>
</dbReference>
<accession>A0ABR7KJX8</accession>
<organism evidence="5 6">
    <name type="scientific">Holdemanella hominis</name>
    <dbReference type="NCBI Taxonomy" id="2764327"/>
    <lineage>
        <taxon>Bacteria</taxon>
        <taxon>Bacillati</taxon>
        <taxon>Bacillota</taxon>
        <taxon>Erysipelotrichia</taxon>
        <taxon>Erysipelotrichales</taxon>
        <taxon>Erysipelotrichaceae</taxon>
        <taxon>Holdemanella</taxon>
    </lineage>
</organism>
<evidence type="ECO:0000256" key="2">
    <source>
        <dbReference type="ARBA" id="ARBA00022741"/>
    </source>
</evidence>
<evidence type="ECO:0000256" key="3">
    <source>
        <dbReference type="ARBA" id="ARBA00022840"/>
    </source>
</evidence>
<evidence type="ECO:0000256" key="1">
    <source>
        <dbReference type="ARBA" id="ARBA00022448"/>
    </source>
</evidence>
<gene>
    <name evidence="5" type="ORF">H8911_10015</name>
</gene>
<keyword evidence="1" id="KW-0813">Transport</keyword>
<dbReference type="InterPro" id="IPR003439">
    <property type="entry name" value="ABC_transporter-like_ATP-bd"/>
</dbReference>
<evidence type="ECO:0000313" key="5">
    <source>
        <dbReference type="EMBL" id="MBC6013039.1"/>
    </source>
</evidence>
<dbReference type="RefSeq" id="WP_186999557.1">
    <property type="nucleotide sequence ID" value="NZ_JACRWH010000052.1"/>
</dbReference>
<reference evidence="5 6" key="1">
    <citation type="submission" date="2020-08" db="EMBL/GenBank/DDBJ databases">
        <authorList>
            <person name="Liu C."/>
            <person name="Sun Q."/>
        </authorList>
    </citation>
    <scope>NUCLEOTIDE SEQUENCE [LARGE SCALE GENOMIC DNA]</scope>
    <source>
        <strain evidence="5 6">L34</strain>
    </source>
</reference>
<dbReference type="EMBL" id="JACRWH010000052">
    <property type="protein sequence ID" value="MBC6013039.1"/>
    <property type="molecule type" value="Genomic_DNA"/>
</dbReference>
<name>A0ABR7KJX8_9FIRM</name>
<dbReference type="Gene3D" id="3.40.50.300">
    <property type="entry name" value="P-loop containing nucleotide triphosphate hydrolases"/>
    <property type="match status" value="1"/>
</dbReference>
<comment type="caution">
    <text evidence="5">The sequence shown here is derived from an EMBL/GenBank/DDBJ whole genome shotgun (WGS) entry which is preliminary data.</text>
</comment>
<dbReference type="InterPro" id="IPR050763">
    <property type="entry name" value="ABC_transporter_ATP-binding"/>
</dbReference>
<dbReference type="SUPFAM" id="SSF52540">
    <property type="entry name" value="P-loop containing nucleoside triphosphate hydrolases"/>
    <property type="match status" value="1"/>
</dbReference>
<dbReference type="PANTHER" id="PTHR42711">
    <property type="entry name" value="ABC TRANSPORTER ATP-BINDING PROTEIN"/>
    <property type="match status" value="1"/>
</dbReference>